<dbReference type="RefSeq" id="WP_008523319.1">
    <property type="nucleotide sequence ID" value="NZ_CM001376.1"/>
</dbReference>
<keyword evidence="1" id="KW-0812">Transmembrane</keyword>
<dbReference type="SMART" id="SM00909">
    <property type="entry name" value="Germane"/>
    <property type="match status" value="1"/>
</dbReference>
<dbReference type="Proteomes" id="UP000003806">
    <property type="component" value="Chromosome"/>
</dbReference>
<dbReference type="AlphaFoldDB" id="H0UIM3"/>
<dbReference type="Pfam" id="PF10646">
    <property type="entry name" value="Germane"/>
    <property type="match status" value="1"/>
</dbReference>
<name>H0UIM3_9BACT</name>
<accession>H0UIM3</accession>
<dbReference type="STRING" id="885272.JonanDRAFT_1404"/>
<keyword evidence="1" id="KW-0472">Membrane</keyword>
<evidence type="ECO:0000256" key="1">
    <source>
        <dbReference type="SAM" id="Phobius"/>
    </source>
</evidence>
<evidence type="ECO:0000259" key="2">
    <source>
        <dbReference type="SMART" id="SM00909"/>
    </source>
</evidence>
<gene>
    <name evidence="3" type="ORF">JonanDRAFT_1404</name>
</gene>
<dbReference type="eggNOG" id="COG5401">
    <property type="taxonomic scope" value="Bacteria"/>
</dbReference>
<sequence length="209" mass="23127">MTEREYRRRTMREERRTPWLIRWLAWSALILIFLAVGYYGSGALFKAMDQRGALPPDGVVSTVEEAKKILAESGPQSVAVGKSPDVKIYTLSAQGLATGNLKIISDRLETDVERTLNTVFASSSEQWLKGVTVRHLFRNGTALYVDLPQAFAAGLAELKPENASILVKGIVRTAIENFPSLKQVKFMIEGNWSQPINGLDLSSAWGLDS</sequence>
<organism evidence="3 4">
    <name type="scientific">Jonquetella anthropi DSM 22815</name>
    <dbReference type="NCBI Taxonomy" id="885272"/>
    <lineage>
        <taxon>Bacteria</taxon>
        <taxon>Thermotogati</taxon>
        <taxon>Synergistota</taxon>
        <taxon>Synergistia</taxon>
        <taxon>Synergistales</taxon>
        <taxon>Dethiosulfovibrionaceae</taxon>
        <taxon>Jonquetella</taxon>
    </lineage>
</organism>
<evidence type="ECO:0000313" key="3">
    <source>
        <dbReference type="EMBL" id="EHM13768.1"/>
    </source>
</evidence>
<keyword evidence="4" id="KW-1185">Reference proteome</keyword>
<feature type="domain" description="GerMN" evidence="2">
    <location>
        <begin position="112"/>
        <end position="197"/>
    </location>
</feature>
<keyword evidence="1" id="KW-1133">Transmembrane helix</keyword>
<feature type="transmembrane region" description="Helical" evidence="1">
    <location>
        <begin position="20"/>
        <end position="40"/>
    </location>
</feature>
<dbReference type="OrthoDB" id="3993at2"/>
<protein>
    <submittedName>
        <fullName evidence="3">Sporulation/spore germination protein</fullName>
    </submittedName>
</protein>
<dbReference type="HOGENOM" id="CLU_084424_0_0_0"/>
<evidence type="ECO:0000313" key="4">
    <source>
        <dbReference type="Proteomes" id="UP000003806"/>
    </source>
</evidence>
<dbReference type="EMBL" id="CM001376">
    <property type="protein sequence ID" value="EHM13768.1"/>
    <property type="molecule type" value="Genomic_DNA"/>
</dbReference>
<reference evidence="3 4" key="1">
    <citation type="submission" date="2011-11" db="EMBL/GenBank/DDBJ databases">
        <title>The Noncontiguous Finished genome of Jonquetella anthropi DSM 22815.</title>
        <authorList>
            <consortium name="US DOE Joint Genome Institute (JGI-PGF)"/>
            <person name="Lucas S."/>
            <person name="Copeland A."/>
            <person name="Lapidus A."/>
            <person name="Glavina del Rio T."/>
            <person name="Dalin E."/>
            <person name="Tice H."/>
            <person name="Bruce D."/>
            <person name="Goodwin L."/>
            <person name="Pitluck S."/>
            <person name="Peters L."/>
            <person name="Mikhailova N."/>
            <person name="Held B."/>
            <person name="Kyrpides N."/>
            <person name="Mavromatis K."/>
            <person name="Ivanova N."/>
            <person name="Markowitz V."/>
            <person name="Cheng J.-F."/>
            <person name="Hugenholtz P."/>
            <person name="Woyke T."/>
            <person name="Wu D."/>
            <person name="Gronow S."/>
            <person name="Wellnitz S."/>
            <person name="Brambilla E."/>
            <person name="Klenk H.-P."/>
            <person name="Eisen J.A."/>
        </authorList>
    </citation>
    <scope>NUCLEOTIDE SEQUENCE [LARGE SCALE GENOMIC DNA]</scope>
    <source>
        <strain evidence="3 4">DSM 22815</strain>
    </source>
</reference>
<dbReference type="InterPro" id="IPR019606">
    <property type="entry name" value="GerMN"/>
</dbReference>
<proteinExistence type="predicted"/>